<reference evidence="1" key="2">
    <citation type="journal article" date="2021" name="PeerJ">
        <title>Extensive microbial diversity within the chicken gut microbiome revealed by metagenomics and culture.</title>
        <authorList>
            <person name="Gilroy R."/>
            <person name="Ravi A."/>
            <person name="Getino M."/>
            <person name="Pursley I."/>
            <person name="Horton D.L."/>
            <person name="Alikhan N.F."/>
            <person name="Baker D."/>
            <person name="Gharbi K."/>
            <person name="Hall N."/>
            <person name="Watson M."/>
            <person name="Adriaenssens E.M."/>
            <person name="Foster-Nyarko E."/>
            <person name="Jarju S."/>
            <person name="Secka A."/>
            <person name="Antonio M."/>
            <person name="Oren A."/>
            <person name="Chaudhuri R.R."/>
            <person name="La Ragione R."/>
            <person name="Hildebrand F."/>
            <person name="Pallen M.J."/>
        </authorList>
    </citation>
    <scope>NUCLEOTIDE SEQUENCE</scope>
    <source>
        <strain evidence="1">CHK180-2868</strain>
    </source>
</reference>
<dbReference type="InterPro" id="IPR045441">
    <property type="entry name" value="DUF6506"/>
</dbReference>
<dbReference type="EMBL" id="DVGC01000034">
    <property type="protein sequence ID" value="HIR05559.1"/>
    <property type="molecule type" value="Genomic_DNA"/>
</dbReference>
<dbReference type="AlphaFoldDB" id="A0A9D1A4H2"/>
<proteinExistence type="predicted"/>
<name>A0A9D1A4H2_9FIRM</name>
<evidence type="ECO:0000313" key="1">
    <source>
        <dbReference type="EMBL" id="HIR05559.1"/>
    </source>
</evidence>
<comment type="caution">
    <text evidence="1">The sequence shown here is derived from an EMBL/GenBank/DDBJ whole genome shotgun (WGS) entry which is preliminary data.</text>
</comment>
<gene>
    <name evidence="1" type="ORF">IAB28_06290</name>
</gene>
<dbReference type="Proteomes" id="UP000824250">
    <property type="component" value="Unassembled WGS sequence"/>
</dbReference>
<sequence>MVMKKFAFLLMGAGYDPEKHQCCFCKENSETHIYTVRNFDEAKELVLSLYRDGFGAIELCGAFGKEKADLLAELTNFEVAIGYVVHNPEMDELFVRFFGN</sequence>
<protein>
    <submittedName>
        <fullName evidence="1">Uncharacterized protein</fullName>
    </submittedName>
</protein>
<reference evidence="1" key="1">
    <citation type="submission" date="2020-10" db="EMBL/GenBank/DDBJ databases">
        <authorList>
            <person name="Gilroy R."/>
        </authorList>
    </citation>
    <scope>NUCLEOTIDE SEQUENCE</scope>
    <source>
        <strain evidence="1">CHK180-2868</strain>
    </source>
</reference>
<dbReference type="Pfam" id="PF20116">
    <property type="entry name" value="DUF6506"/>
    <property type="match status" value="1"/>
</dbReference>
<evidence type="ECO:0000313" key="2">
    <source>
        <dbReference type="Proteomes" id="UP000824250"/>
    </source>
</evidence>
<accession>A0A9D1A4H2</accession>
<organism evidence="1 2">
    <name type="scientific">Candidatus Copromonas faecavium</name>
    <name type="common">nom. illeg.</name>
    <dbReference type="NCBI Taxonomy" id="2840740"/>
    <lineage>
        <taxon>Bacteria</taxon>
        <taxon>Bacillati</taxon>
        <taxon>Bacillota</taxon>
        <taxon>Clostridia</taxon>
        <taxon>Lachnospirales</taxon>
        <taxon>Lachnospiraceae</taxon>
        <taxon>Candidatus Copromonas (nom. illeg.)</taxon>
    </lineage>
</organism>